<dbReference type="FunFam" id="3.40.50.300:FF:000292">
    <property type="entry name" value="ATP-dependent dethiobiotin synthetase BioD"/>
    <property type="match status" value="1"/>
</dbReference>
<dbReference type="CDD" id="cd03109">
    <property type="entry name" value="DTBS"/>
    <property type="match status" value="1"/>
</dbReference>
<dbReference type="EC" id="6.3.3.3" evidence="8"/>
<keyword evidence="3 8" id="KW-0479">Metal-binding</keyword>
<organism evidence="9 10">
    <name type="scientific">Methylotuvimicrobium buryatense</name>
    <name type="common">Methylomicrobium buryatense</name>
    <dbReference type="NCBI Taxonomy" id="95641"/>
    <lineage>
        <taxon>Bacteria</taxon>
        <taxon>Pseudomonadati</taxon>
        <taxon>Pseudomonadota</taxon>
        <taxon>Gammaproteobacteria</taxon>
        <taxon>Methylococcales</taxon>
        <taxon>Methylococcaceae</taxon>
        <taxon>Methylotuvimicrobium</taxon>
    </lineage>
</organism>
<dbReference type="NCBIfam" id="TIGR00347">
    <property type="entry name" value="bioD"/>
    <property type="match status" value="1"/>
</dbReference>
<dbReference type="InterPro" id="IPR004472">
    <property type="entry name" value="DTB_synth_BioD"/>
</dbReference>
<evidence type="ECO:0000256" key="6">
    <source>
        <dbReference type="ARBA" id="ARBA00022840"/>
    </source>
</evidence>
<dbReference type="GO" id="GO:0042803">
    <property type="term" value="F:protein homodimerization activity"/>
    <property type="evidence" value="ECO:0007669"/>
    <property type="project" value="UniProtKB-ARBA"/>
</dbReference>
<dbReference type="EMBL" id="CP035467">
    <property type="protein sequence ID" value="QCW83254.1"/>
    <property type="molecule type" value="Genomic_DNA"/>
</dbReference>
<proteinExistence type="inferred from homology"/>
<dbReference type="RefSeq" id="WP_017838877.1">
    <property type="nucleotide sequence ID" value="NZ_CP035467.1"/>
</dbReference>
<evidence type="ECO:0000256" key="3">
    <source>
        <dbReference type="ARBA" id="ARBA00022723"/>
    </source>
</evidence>
<reference evidence="10" key="1">
    <citation type="journal article" date="2019" name="J. Bacteriol.">
        <title>A Mutagenic Screen Identifies a TonB-Dependent Receptor Required for the Lanthanide Metal Switch in the Type I Methanotroph 'Methylotuvimicrobium buryatense' 5GB1C.</title>
        <authorList>
            <person name="Groom J.D."/>
            <person name="Ford S.M."/>
            <person name="Pesesky M.W."/>
            <person name="Lidstrom M.E."/>
        </authorList>
    </citation>
    <scope>NUCLEOTIDE SEQUENCE [LARGE SCALE GENOMIC DNA]</scope>
    <source>
        <strain evidence="10">5GB1C</strain>
    </source>
</reference>
<comment type="catalytic activity">
    <reaction evidence="8">
        <text>(7R,8S)-7,8-diammoniononanoate + CO2 + ATP = (4R,5S)-dethiobiotin + ADP + phosphate + 3 H(+)</text>
        <dbReference type="Rhea" id="RHEA:15805"/>
        <dbReference type="ChEBI" id="CHEBI:15378"/>
        <dbReference type="ChEBI" id="CHEBI:16526"/>
        <dbReference type="ChEBI" id="CHEBI:30616"/>
        <dbReference type="ChEBI" id="CHEBI:43474"/>
        <dbReference type="ChEBI" id="CHEBI:149469"/>
        <dbReference type="ChEBI" id="CHEBI:149473"/>
        <dbReference type="ChEBI" id="CHEBI:456216"/>
        <dbReference type="EC" id="6.3.3.3"/>
    </reaction>
</comment>
<dbReference type="GO" id="GO:0009102">
    <property type="term" value="P:biotin biosynthetic process"/>
    <property type="evidence" value="ECO:0007669"/>
    <property type="project" value="UniProtKB-UniRule"/>
</dbReference>
<dbReference type="Proteomes" id="UP000305881">
    <property type="component" value="Chromosome"/>
</dbReference>
<feature type="binding site" evidence="8">
    <location>
        <position position="55"/>
    </location>
    <ligand>
        <name>ATP</name>
        <dbReference type="ChEBI" id="CHEBI:30616"/>
    </ligand>
</feature>
<evidence type="ECO:0000256" key="4">
    <source>
        <dbReference type="ARBA" id="ARBA00022741"/>
    </source>
</evidence>
<feature type="binding site" evidence="8">
    <location>
        <position position="17"/>
    </location>
    <ligand>
        <name>Mg(2+)</name>
        <dbReference type="ChEBI" id="CHEBI:18420"/>
    </ligand>
</feature>
<dbReference type="GO" id="GO:0005829">
    <property type="term" value="C:cytosol"/>
    <property type="evidence" value="ECO:0007669"/>
    <property type="project" value="TreeGrafter"/>
</dbReference>
<dbReference type="PIRSF" id="PIRSF006755">
    <property type="entry name" value="DTB_synth"/>
    <property type="match status" value="1"/>
</dbReference>
<keyword evidence="1 8" id="KW-0963">Cytoplasm</keyword>
<keyword evidence="6 8" id="KW-0067">ATP-binding</keyword>
<dbReference type="PANTHER" id="PTHR43210:SF5">
    <property type="entry name" value="DETHIOBIOTIN SYNTHETASE"/>
    <property type="match status" value="1"/>
</dbReference>
<dbReference type="GO" id="GO:0004141">
    <property type="term" value="F:dethiobiotin synthase activity"/>
    <property type="evidence" value="ECO:0007669"/>
    <property type="project" value="UniProtKB-UniRule"/>
</dbReference>
<evidence type="ECO:0000313" key="10">
    <source>
        <dbReference type="Proteomes" id="UP000305881"/>
    </source>
</evidence>
<evidence type="ECO:0000256" key="7">
    <source>
        <dbReference type="ARBA" id="ARBA00022842"/>
    </source>
</evidence>
<dbReference type="GO" id="GO:0005524">
    <property type="term" value="F:ATP binding"/>
    <property type="evidence" value="ECO:0007669"/>
    <property type="project" value="UniProtKB-UniRule"/>
</dbReference>
<comment type="subcellular location">
    <subcellularLocation>
        <location evidence="8">Cytoplasm</location>
    </subcellularLocation>
</comment>
<feature type="binding site" evidence="8">
    <location>
        <begin position="114"/>
        <end position="117"/>
    </location>
    <ligand>
        <name>ATP</name>
        <dbReference type="ChEBI" id="CHEBI:30616"/>
    </ligand>
</feature>
<keyword evidence="2 8" id="KW-0436">Ligase</keyword>
<dbReference type="HAMAP" id="MF_00336">
    <property type="entry name" value="BioD"/>
    <property type="match status" value="1"/>
</dbReference>
<feature type="binding site" evidence="8">
    <location>
        <begin position="174"/>
        <end position="175"/>
    </location>
    <ligand>
        <name>ATP</name>
        <dbReference type="ChEBI" id="CHEBI:30616"/>
    </ligand>
</feature>
<evidence type="ECO:0000313" key="9">
    <source>
        <dbReference type="EMBL" id="QCW83254.1"/>
    </source>
</evidence>
<dbReference type="InterPro" id="IPR027417">
    <property type="entry name" value="P-loop_NTPase"/>
</dbReference>
<dbReference type="AlphaFoldDB" id="A0A4P9UPE2"/>
<evidence type="ECO:0000256" key="8">
    <source>
        <dbReference type="HAMAP-Rule" id="MF_00336"/>
    </source>
</evidence>
<dbReference type="GO" id="GO:0000287">
    <property type="term" value="F:magnesium ion binding"/>
    <property type="evidence" value="ECO:0007669"/>
    <property type="project" value="UniProtKB-UniRule"/>
</dbReference>
<gene>
    <name evidence="8 9" type="primary">bioD</name>
    <name evidence="9" type="ORF">EQU24_14150</name>
</gene>
<feature type="binding site" evidence="8">
    <location>
        <position position="42"/>
    </location>
    <ligand>
        <name>substrate</name>
    </ligand>
</feature>
<comment type="similarity">
    <text evidence="8">Belongs to the dethiobiotin synthetase family.</text>
</comment>
<keyword evidence="5 8" id="KW-0093">Biotin biosynthesis</keyword>
<comment type="pathway">
    <text evidence="8">Cofactor biosynthesis; biotin biosynthesis; biotin from 7,8-diaminononanoate: step 1/2.</text>
</comment>
<accession>A0A4P9UPE2</accession>
<feature type="binding site" evidence="8">
    <location>
        <position position="55"/>
    </location>
    <ligand>
        <name>Mg(2+)</name>
        <dbReference type="ChEBI" id="CHEBI:18420"/>
    </ligand>
</feature>
<dbReference type="Pfam" id="PF13500">
    <property type="entry name" value="AAA_26"/>
    <property type="match status" value="1"/>
</dbReference>
<keyword evidence="10" id="KW-1185">Reference proteome</keyword>
<dbReference type="OrthoDB" id="9802097at2"/>
<comment type="subunit">
    <text evidence="8">Homodimer.</text>
</comment>
<dbReference type="STRING" id="675511.GCA_000341735_00219"/>
<dbReference type="Gene3D" id="3.40.50.300">
    <property type="entry name" value="P-loop containing nucleotide triphosphate hydrolases"/>
    <property type="match status" value="1"/>
</dbReference>
<evidence type="ECO:0000256" key="5">
    <source>
        <dbReference type="ARBA" id="ARBA00022756"/>
    </source>
</evidence>
<feature type="binding site" evidence="8">
    <location>
        <position position="114"/>
    </location>
    <ligand>
        <name>Mg(2+)</name>
        <dbReference type="ChEBI" id="CHEBI:18420"/>
    </ligand>
</feature>
<keyword evidence="7 8" id="KW-0460">Magnesium</keyword>
<dbReference type="UniPathway" id="UPA00078">
    <property type="reaction ID" value="UER00161"/>
</dbReference>
<protein>
    <recommendedName>
        <fullName evidence="8">ATP-dependent dethiobiotin synthetase BioD</fullName>
        <ecNumber evidence="8">6.3.3.3</ecNumber>
    </recommendedName>
    <alternativeName>
        <fullName evidence="8">DTB synthetase</fullName>
        <shortName evidence="8">DTBS</shortName>
    </alternativeName>
    <alternativeName>
        <fullName evidence="8">Dethiobiotin synthase</fullName>
    </alternativeName>
</protein>
<name>A0A4P9UPE2_METBY</name>
<comment type="function">
    <text evidence="8">Catalyzes a mechanistically unusual reaction, the ATP-dependent insertion of CO2 between the N7 and N8 nitrogen atoms of 7,8-diaminopelargonic acid (DAPA, also called 7,8-diammoniononanoate) to form a ureido ring.</text>
</comment>
<sequence>MTKGLFITGTDTGVGKTWATVALMRHFKNQGHTVIGMKPVASGCLEIDGKLRNEDALLLQQNASIPVQYEWVNPYAYRMPVSPHLAGAEHPPVLDDICSIFQTLQQNADIVLVEGVGGWRVPLNADSDVSDLARVLGLPVVIVVAIRLGCINHARLTYESIVQSGQACAGWIAVCSDNNMLLREENIATIKAMIDAPLLGVFPFMPEPDFDDLSAAFEKTL</sequence>
<dbReference type="KEGG" id="mbur:EQU24_14150"/>
<comment type="caution">
    <text evidence="8">Lacks conserved residue(s) required for the propagation of feature annotation.</text>
</comment>
<dbReference type="SUPFAM" id="SSF52540">
    <property type="entry name" value="P-loop containing nucleoside triphosphate hydrolases"/>
    <property type="match status" value="1"/>
</dbReference>
<feature type="active site" evidence="8">
    <location>
        <position position="38"/>
    </location>
</feature>
<dbReference type="PANTHER" id="PTHR43210">
    <property type="entry name" value="DETHIOBIOTIN SYNTHETASE"/>
    <property type="match status" value="1"/>
</dbReference>
<keyword evidence="4 8" id="KW-0547">Nucleotide-binding</keyword>
<evidence type="ECO:0000256" key="1">
    <source>
        <dbReference type="ARBA" id="ARBA00022490"/>
    </source>
</evidence>
<evidence type="ECO:0000256" key="2">
    <source>
        <dbReference type="ARBA" id="ARBA00022598"/>
    </source>
</evidence>
<comment type="cofactor">
    <cofactor evidence="8">
        <name>Mg(2+)</name>
        <dbReference type="ChEBI" id="CHEBI:18420"/>
    </cofactor>
</comment>